<name>A0ACC1UA70_9AGAR</name>
<protein>
    <submittedName>
        <fullName evidence="1">Uncharacterized protein</fullName>
    </submittedName>
</protein>
<accession>A0ACC1UA70</accession>
<gene>
    <name evidence="1" type="ORF">F5876DRAFT_73439</name>
</gene>
<evidence type="ECO:0000313" key="1">
    <source>
        <dbReference type="EMBL" id="KAJ3813893.1"/>
    </source>
</evidence>
<organism evidence="1 2">
    <name type="scientific">Lentinula aff. lateritia</name>
    <dbReference type="NCBI Taxonomy" id="2804960"/>
    <lineage>
        <taxon>Eukaryota</taxon>
        <taxon>Fungi</taxon>
        <taxon>Dikarya</taxon>
        <taxon>Basidiomycota</taxon>
        <taxon>Agaricomycotina</taxon>
        <taxon>Agaricomycetes</taxon>
        <taxon>Agaricomycetidae</taxon>
        <taxon>Agaricales</taxon>
        <taxon>Marasmiineae</taxon>
        <taxon>Omphalotaceae</taxon>
        <taxon>Lentinula</taxon>
    </lineage>
</organism>
<proteinExistence type="predicted"/>
<sequence length="583" mass="58509">MASLSSSNNSTSSASPTVSDTGSSSFTSSPSSSFVSDSSSPSTTSSESIHPSSNSSVSFFQFYFLLTLSKSSLSPASDTSASDTSSTTSTLGISSPPTSSPTSSSTSTPSDSTSPPTLPPASSTTASTSNVPTSAAPSSTSDTDSSTSATSSASYPSFSVTDHSNARVSRTPSSSSAYSPVASLFTRNTRPLSPCSSASKHRSGTTNGQTFTTVFSTESVAPAGSTVTVGSDSTDITNSTSHTGAIVGGVVGGVVAILLLILGALWFIRRRRRLQDEAFDGNFDPDRIVRPASGTGNLGGRGPTLPNIPVTNSDEHIGAGSPQMAEVEDDGMGGRLNGSAIGAGVVAPYPLHHPTTSPTRSAASPPPSARSWGNSSDAQHSVYNGHVADWRGPSPGLSIPTQYTDGSGSAAPPSSYTHGMIANLPPGASPGPTGPGTPSSAYAYPGATGTHGRRYSAGTSASSGDRQPLYAAAATGSTSSSTGGGGVQNSGRFAVVNPDDGTYAGGFNEDARRAYITGGPSGKSPTGPSQSRPREVLVHEDGGRIENVDTTPESEGPEEIPPTYDSLLGAAGIASGSEKQNRS</sequence>
<dbReference type="EMBL" id="MU794981">
    <property type="protein sequence ID" value="KAJ3813893.1"/>
    <property type="molecule type" value="Genomic_DNA"/>
</dbReference>
<reference evidence="1" key="1">
    <citation type="submission" date="2022-09" db="EMBL/GenBank/DDBJ databases">
        <title>A Global Phylogenomic Analysis of the Shiitake Genus Lentinula.</title>
        <authorList>
            <consortium name="DOE Joint Genome Institute"/>
            <person name="Sierra-Patev S."/>
            <person name="Min B."/>
            <person name="Naranjo-Ortiz M."/>
            <person name="Looney B."/>
            <person name="Konkel Z."/>
            <person name="Slot J.C."/>
            <person name="Sakamoto Y."/>
            <person name="Steenwyk J.L."/>
            <person name="Rokas A."/>
            <person name="Carro J."/>
            <person name="Camarero S."/>
            <person name="Ferreira P."/>
            <person name="Molpeceres G."/>
            <person name="Ruiz-Duenas F.J."/>
            <person name="Serrano A."/>
            <person name="Henrissat B."/>
            <person name="Drula E."/>
            <person name="Hughes K.W."/>
            <person name="Mata J.L."/>
            <person name="Ishikawa N.K."/>
            <person name="Vargas-Isla R."/>
            <person name="Ushijima S."/>
            <person name="Smith C.A."/>
            <person name="Ahrendt S."/>
            <person name="Andreopoulos W."/>
            <person name="He G."/>
            <person name="Labutti K."/>
            <person name="Lipzen A."/>
            <person name="Ng V."/>
            <person name="Riley R."/>
            <person name="Sandor L."/>
            <person name="Barry K."/>
            <person name="Martinez A.T."/>
            <person name="Xiao Y."/>
            <person name="Gibbons J.G."/>
            <person name="Terashima K."/>
            <person name="Grigoriev I.V."/>
            <person name="Hibbett D.S."/>
        </authorList>
    </citation>
    <scope>NUCLEOTIDE SEQUENCE</scope>
    <source>
        <strain evidence="1">TMI1499</strain>
    </source>
</reference>
<comment type="caution">
    <text evidence="1">The sequence shown here is derived from an EMBL/GenBank/DDBJ whole genome shotgun (WGS) entry which is preliminary data.</text>
</comment>
<keyword evidence="2" id="KW-1185">Reference proteome</keyword>
<dbReference type="Proteomes" id="UP001163835">
    <property type="component" value="Unassembled WGS sequence"/>
</dbReference>
<evidence type="ECO:0000313" key="2">
    <source>
        <dbReference type="Proteomes" id="UP001163835"/>
    </source>
</evidence>